<dbReference type="PROSITE" id="PS50870">
    <property type="entry name" value="AH"/>
    <property type="match status" value="1"/>
</dbReference>
<keyword evidence="4" id="KW-1185">Reference proteome</keyword>
<reference key="2">
    <citation type="submission" date="2011-10" db="EMBL/GenBank/DDBJ databases">
        <title>The genome and transcriptome sequence of Clonorchis sinensis provide insights into the carcinogenic liver fluke.</title>
        <authorList>
            <person name="Wang X."/>
            <person name="Huang Y."/>
            <person name="Chen W."/>
            <person name="Liu H."/>
            <person name="Guo L."/>
            <person name="Chen Y."/>
            <person name="Luo F."/>
            <person name="Zhou W."/>
            <person name="Sun J."/>
            <person name="Mao Q."/>
            <person name="Liang P."/>
            <person name="Zhou C."/>
            <person name="Tian Y."/>
            <person name="Men J."/>
            <person name="Lv X."/>
            <person name="Huang L."/>
            <person name="Zhou J."/>
            <person name="Hu Y."/>
            <person name="Li R."/>
            <person name="Zhang F."/>
            <person name="Lei H."/>
            <person name="Li X."/>
            <person name="Hu X."/>
            <person name="Liang C."/>
            <person name="Xu J."/>
            <person name="Wu Z."/>
            <person name="Yu X."/>
        </authorList>
    </citation>
    <scope>NUCLEOTIDE SEQUENCE</scope>
    <source>
        <strain>Henan</strain>
    </source>
</reference>
<reference evidence="3" key="1">
    <citation type="journal article" date="2011" name="Genome Biol.">
        <title>The draft genome of the carcinogenic human liver fluke Clonorchis sinensis.</title>
        <authorList>
            <person name="Wang X."/>
            <person name="Chen W."/>
            <person name="Huang Y."/>
            <person name="Sun J."/>
            <person name="Men J."/>
            <person name="Liu H."/>
            <person name="Luo F."/>
            <person name="Guo L."/>
            <person name="Lv X."/>
            <person name="Deng C."/>
            <person name="Zhou C."/>
            <person name="Fan Y."/>
            <person name="Li X."/>
            <person name="Huang L."/>
            <person name="Hu Y."/>
            <person name="Liang C."/>
            <person name="Hu X."/>
            <person name="Xu J."/>
            <person name="Yu X."/>
        </authorList>
    </citation>
    <scope>NUCLEOTIDE SEQUENCE [LARGE SCALE GENOMIC DNA]</scope>
    <source>
        <strain evidence="3">Henan</strain>
    </source>
</reference>
<dbReference type="Proteomes" id="UP000008909">
    <property type="component" value="Unassembled WGS sequence"/>
</dbReference>
<evidence type="ECO:0000313" key="3">
    <source>
        <dbReference type="EMBL" id="GAA50690.1"/>
    </source>
</evidence>
<dbReference type="GO" id="GO:0005543">
    <property type="term" value="F:phospholipid binding"/>
    <property type="evidence" value="ECO:0007669"/>
    <property type="project" value="TreeGrafter"/>
</dbReference>
<feature type="compositionally biased region" description="Polar residues" evidence="1">
    <location>
        <begin position="358"/>
        <end position="375"/>
    </location>
</feature>
<evidence type="ECO:0000313" key="4">
    <source>
        <dbReference type="Proteomes" id="UP000008909"/>
    </source>
</evidence>
<dbReference type="GO" id="GO:0019904">
    <property type="term" value="F:protein domain specific binding"/>
    <property type="evidence" value="ECO:0007669"/>
    <property type="project" value="InterPro"/>
</dbReference>
<proteinExistence type="predicted"/>
<evidence type="ECO:0000256" key="1">
    <source>
        <dbReference type="SAM" id="MobiDB-lite"/>
    </source>
</evidence>
<dbReference type="GO" id="GO:0034315">
    <property type="term" value="P:regulation of Arp2/3 complex-mediated actin nucleation"/>
    <property type="evidence" value="ECO:0007669"/>
    <property type="project" value="TreeGrafter"/>
</dbReference>
<dbReference type="SUPFAM" id="SSF103657">
    <property type="entry name" value="BAR/IMD domain-like"/>
    <property type="match status" value="1"/>
</dbReference>
<gene>
    <name evidence="3" type="ORF">CLF_104914</name>
</gene>
<name>G7YCJ6_CLOSI</name>
<dbReference type="GO" id="GO:0006886">
    <property type="term" value="P:intracellular protein transport"/>
    <property type="evidence" value="ECO:0007669"/>
    <property type="project" value="TreeGrafter"/>
</dbReference>
<dbReference type="Pfam" id="PF06456">
    <property type="entry name" value="Arfaptin"/>
    <property type="match status" value="1"/>
</dbReference>
<dbReference type="Gene3D" id="1.20.1270.60">
    <property type="entry name" value="Arfaptin homology (AH) domain/BAR domain"/>
    <property type="match status" value="1"/>
</dbReference>
<protein>
    <submittedName>
        <fullName evidence="3">Arfaptin-1</fullName>
    </submittedName>
</protein>
<dbReference type="SMART" id="SM01015">
    <property type="entry name" value="Arfaptin"/>
    <property type="match status" value="1"/>
</dbReference>
<dbReference type="InterPro" id="IPR027267">
    <property type="entry name" value="AH/BAR_dom_sf"/>
</dbReference>
<feature type="domain" description="AH" evidence="2">
    <location>
        <begin position="112"/>
        <end position="317"/>
    </location>
</feature>
<dbReference type="InterPro" id="IPR030798">
    <property type="entry name" value="Arfaptin_fam"/>
</dbReference>
<dbReference type="AlphaFoldDB" id="G7YCJ6"/>
<dbReference type="PANTHER" id="PTHR12141:SF5">
    <property type="entry name" value="ARFAPTIN"/>
    <property type="match status" value="1"/>
</dbReference>
<feature type="region of interest" description="Disordered" evidence="1">
    <location>
        <begin position="327"/>
        <end position="375"/>
    </location>
</feature>
<dbReference type="PANTHER" id="PTHR12141">
    <property type="entry name" value="ARFAPTIN-RELATED"/>
    <property type="match status" value="1"/>
</dbReference>
<dbReference type="InterPro" id="IPR010504">
    <property type="entry name" value="AH_dom"/>
</dbReference>
<evidence type="ECO:0000259" key="2">
    <source>
        <dbReference type="PROSITE" id="PS50870"/>
    </source>
</evidence>
<dbReference type="GO" id="GO:0032588">
    <property type="term" value="C:trans-Golgi network membrane"/>
    <property type="evidence" value="ECO:0007669"/>
    <property type="project" value="TreeGrafter"/>
</dbReference>
<sequence>MTGGLMGKERIEKACSAVTASPKSTDSNSILRLPASTVAVPLTVDKVKVVEAPVKPTSSAFNDVPNTSPPQVAHNERPHLYRKLDSIKNWSVNTFKCTKQIIEEKIGAATPTCDEKLDLRIETLRQMQRQYRTLLDDARRFSLSLAKTVQIQREFAGHLAHVGQQQPELTGEFACNAELQKAATTNGEKLLCVFEAFCGGLNTLVNQTFEDTMLTIRNMNAARVEFDAYRKEAESIRLTSKKSNQSDAVIQRRLDEALTRFQISEENFLDLKAAVDVKMRLLHENRVRVMQHNLSLLNNATSAYFSGDVDKLDLTLRQFNVKIMSPHTVTSRWSKKQPSRSDSLDHPSQPVCAPKPPSKNSNLSGISNGSRSTLH</sequence>
<organism evidence="3 4">
    <name type="scientific">Clonorchis sinensis</name>
    <name type="common">Chinese liver fluke</name>
    <dbReference type="NCBI Taxonomy" id="79923"/>
    <lineage>
        <taxon>Eukaryota</taxon>
        <taxon>Metazoa</taxon>
        <taxon>Spiralia</taxon>
        <taxon>Lophotrochozoa</taxon>
        <taxon>Platyhelminthes</taxon>
        <taxon>Trematoda</taxon>
        <taxon>Digenea</taxon>
        <taxon>Opisthorchiida</taxon>
        <taxon>Opisthorchiata</taxon>
        <taxon>Opisthorchiidae</taxon>
        <taxon>Clonorchis</taxon>
    </lineage>
</organism>
<accession>G7YCJ6</accession>
<dbReference type="EMBL" id="DF143068">
    <property type="protein sequence ID" value="GAA50690.1"/>
    <property type="molecule type" value="Genomic_DNA"/>
</dbReference>